<accession>A0ABY3SVR1</accession>
<dbReference type="Pfam" id="PF16661">
    <property type="entry name" value="Lactamase_B_6"/>
    <property type="match status" value="1"/>
</dbReference>
<dbReference type="SMART" id="SM00849">
    <property type="entry name" value="Lactamase_B"/>
    <property type="match status" value="1"/>
</dbReference>
<gene>
    <name evidence="4" type="ORF">L2Y54_12565</name>
</gene>
<dbReference type="Gene3D" id="3.60.15.10">
    <property type="entry name" value="Ribonuclease Z/Hydroxyacylglutathione hydrolase-like"/>
    <property type="match status" value="1"/>
</dbReference>
<dbReference type="InterPro" id="IPR036866">
    <property type="entry name" value="RibonucZ/Hydroxyglut_hydro"/>
</dbReference>
<reference evidence="4" key="1">
    <citation type="journal article" date="2022" name="Microorganisms">
        <title>Two New Species of Filamentous Sulfur Bacteria of the Genus Thiothrix, Thiothrix winogradskyi sp. nov. and 'Candidatus Thiothrix sulfatifontis' sp. nov.</title>
        <authorList>
            <person name="Ravin N.V."/>
            <person name="Rossetti S."/>
            <person name="Beletsky A.V."/>
            <person name="Kadnikov V.V."/>
            <person name="Rudenko T.S."/>
            <person name="Smolyakov D.D."/>
            <person name="Moskvitina M.I."/>
            <person name="Gureeva M.V."/>
            <person name="Mardanov A.V."/>
            <person name="Grabovich M.Y."/>
        </authorList>
    </citation>
    <scope>NUCLEOTIDE SEQUENCE</scope>
    <source>
        <strain evidence="4">CT3</strain>
    </source>
</reference>
<dbReference type="PANTHER" id="PTHR11203">
    <property type="entry name" value="CLEAVAGE AND POLYADENYLATION SPECIFICITY FACTOR FAMILY MEMBER"/>
    <property type="match status" value="1"/>
</dbReference>
<proteinExistence type="predicted"/>
<dbReference type="PANTHER" id="PTHR11203:SF37">
    <property type="entry name" value="INTEGRATOR COMPLEX SUBUNIT 11"/>
    <property type="match status" value="1"/>
</dbReference>
<feature type="domain" description="Beta-Casp" evidence="3">
    <location>
        <begin position="255"/>
        <end position="380"/>
    </location>
</feature>
<name>A0ABY3SVR1_9GAMM</name>
<dbReference type="CDD" id="cd16295">
    <property type="entry name" value="TTHA0252-CPSF-like_MBL-fold"/>
    <property type="match status" value="1"/>
</dbReference>
<dbReference type="SUPFAM" id="SSF56281">
    <property type="entry name" value="Metallo-hydrolase/oxidoreductase"/>
    <property type="match status" value="1"/>
</dbReference>
<sequence>MKMTLQILGAADEVTGSCHLVTVGDYKLLLDCGLIQGSWRDEARNSDPFPFDPASIDAVILSHAHIDHSGRLPLLVKQGFRGPIYTHKATADLCRIMLRDAAYLNEKDAKLENRKRERKGLRPVEPLYTLQDAEAVFRHFQTLDYAERLETLPLAALRLMDAGHILGSAIVELWLHSGKHDRKLVYSGDLGRSGMPVLQDPAIIKQADMVLLESTYGDRLHRDWDATRQELADLFREVTAKQGNILIPAFAVGRTQEIFYLFAKYFDEWGLGRWQIFLDSPLAIEATHAYAQNCDLFDDESSQLWRQHRDSPLLPNLRFTRTPEESMRINQLHSGAIIIAGSGMCNGGRIRHHLKHNVWRRDCHVLISGFQARGTLGRALVDGAKHIRLWGETIRVAAQVHTIGGLSAHADQAALTHWYAQFDPQPPVVLVHGEPAAKAVLAERLRNTLAAPVRLPRFGETFDLICTNENPHG</sequence>
<protein>
    <submittedName>
        <fullName evidence="4">MBL fold metallo-hydrolase</fullName>
    </submittedName>
</protein>
<evidence type="ECO:0000313" key="4">
    <source>
        <dbReference type="EMBL" id="UJS22775.1"/>
    </source>
</evidence>
<dbReference type="SMART" id="SM01027">
    <property type="entry name" value="Beta-Casp"/>
    <property type="match status" value="1"/>
</dbReference>
<dbReference type="InterPro" id="IPR011108">
    <property type="entry name" value="RMMBL"/>
</dbReference>
<dbReference type="InterPro" id="IPR050698">
    <property type="entry name" value="MBL"/>
</dbReference>
<evidence type="ECO:0000259" key="3">
    <source>
        <dbReference type="SMART" id="SM01027"/>
    </source>
</evidence>
<evidence type="ECO:0000256" key="1">
    <source>
        <dbReference type="ARBA" id="ARBA00022801"/>
    </source>
</evidence>
<keyword evidence="1" id="KW-0378">Hydrolase</keyword>
<evidence type="ECO:0000313" key="5">
    <source>
        <dbReference type="Proteomes" id="UP001054801"/>
    </source>
</evidence>
<dbReference type="Pfam" id="PF10996">
    <property type="entry name" value="Beta-Casp"/>
    <property type="match status" value="1"/>
</dbReference>
<dbReference type="Pfam" id="PF07521">
    <property type="entry name" value="RMMBL"/>
    <property type="match status" value="1"/>
</dbReference>
<evidence type="ECO:0000259" key="2">
    <source>
        <dbReference type="SMART" id="SM00849"/>
    </source>
</evidence>
<keyword evidence="5" id="KW-1185">Reference proteome</keyword>
<dbReference type="RefSeq" id="WP_236496481.1">
    <property type="nucleotide sequence ID" value="NZ_CP091244.1"/>
</dbReference>
<feature type="domain" description="Metallo-beta-lactamase" evidence="2">
    <location>
        <begin position="15"/>
        <end position="250"/>
    </location>
</feature>
<organism evidence="4 5">
    <name type="scientific">Thiothrix winogradskyi</name>
    <dbReference type="NCBI Taxonomy" id="96472"/>
    <lineage>
        <taxon>Bacteria</taxon>
        <taxon>Pseudomonadati</taxon>
        <taxon>Pseudomonadota</taxon>
        <taxon>Gammaproteobacteria</taxon>
        <taxon>Thiotrichales</taxon>
        <taxon>Thiotrichaceae</taxon>
        <taxon>Thiothrix</taxon>
    </lineage>
</organism>
<dbReference type="InterPro" id="IPR001279">
    <property type="entry name" value="Metallo-B-lactamas"/>
</dbReference>
<dbReference type="InterPro" id="IPR022712">
    <property type="entry name" value="Beta_Casp"/>
</dbReference>
<dbReference type="Gene3D" id="3.40.50.10890">
    <property type="match status" value="1"/>
</dbReference>
<dbReference type="Proteomes" id="UP001054801">
    <property type="component" value="Chromosome"/>
</dbReference>
<dbReference type="EMBL" id="CP091244">
    <property type="protein sequence ID" value="UJS22775.1"/>
    <property type="molecule type" value="Genomic_DNA"/>
</dbReference>